<dbReference type="STRING" id="1703345.A3860_39470"/>
<reference evidence="1 2" key="1">
    <citation type="submission" date="2016-03" db="EMBL/GenBank/DDBJ databases">
        <title>Niastella vici sp. nov., isolated from farmland soil.</title>
        <authorList>
            <person name="Chen L."/>
            <person name="Wang D."/>
            <person name="Yang S."/>
            <person name="Wang G."/>
        </authorList>
    </citation>
    <scope>NUCLEOTIDE SEQUENCE [LARGE SCALE GENOMIC DNA]</scope>
    <source>
        <strain evidence="1 2">DJ57</strain>
    </source>
</reference>
<keyword evidence="2" id="KW-1185">Reference proteome</keyword>
<dbReference type="OrthoDB" id="1430354at2"/>
<name>A0A1V9FK00_9BACT</name>
<accession>A0A1V9FK00</accession>
<dbReference type="Proteomes" id="UP000192796">
    <property type="component" value="Unassembled WGS sequence"/>
</dbReference>
<organism evidence="1 2">
    <name type="scientific">Niastella vici</name>
    <dbReference type="NCBI Taxonomy" id="1703345"/>
    <lineage>
        <taxon>Bacteria</taxon>
        <taxon>Pseudomonadati</taxon>
        <taxon>Bacteroidota</taxon>
        <taxon>Chitinophagia</taxon>
        <taxon>Chitinophagales</taxon>
        <taxon>Chitinophagaceae</taxon>
        <taxon>Niastella</taxon>
    </lineage>
</organism>
<proteinExistence type="predicted"/>
<dbReference type="AlphaFoldDB" id="A0A1V9FK00"/>
<evidence type="ECO:0000313" key="1">
    <source>
        <dbReference type="EMBL" id="OQP58703.1"/>
    </source>
</evidence>
<gene>
    <name evidence="1" type="ORF">A3860_39470</name>
</gene>
<dbReference type="EMBL" id="LVYD01000100">
    <property type="protein sequence ID" value="OQP58703.1"/>
    <property type="molecule type" value="Genomic_DNA"/>
</dbReference>
<dbReference type="RefSeq" id="WP_081155177.1">
    <property type="nucleotide sequence ID" value="NZ_LVYD01000100.1"/>
</dbReference>
<sequence>MFQTRLAYLSDIDKTAKSIAEEFTAGQKITERLLKTIIDLYQSAKVEQSFKDEYFETAYHSPITGELEFFVARILFHYSAFNDKKWKIYLRRQESKTAPDIRLLKGDKTFAIIEVKAKAGWIQPFLSPERYQHDKNRLAKGKSPFDPDNLISNSKNQLNKYFTTFGLTSNDIFLFLPTLALVHRKKYLTELPEYYTYFASTSGLPADNLILLSNNKRLDLSYKTNDLDPTDNFEKLMSKLAKR</sequence>
<protein>
    <submittedName>
        <fullName evidence="1">Uncharacterized protein</fullName>
    </submittedName>
</protein>
<evidence type="ECO:0000313" key="2">
    <source>
        <dbReference type="Proteomes" id="UP000192796"/>
    </source>
</evidence>
<comment type="caution">
    <text evidence="1">The sequence shown here is derived from an EMBL/GenBank/DDBJ whole genome shotgun (WGS) entry which is preliminary data.</text>
</comment>